<dbReference type="CDD" id="cd00377">
    <property type="entry name" value="ICL_PEPM"/>
    <property type="match status" value="1"/>
</dbReference>
<protein>
    <submittedName>
        <fullName evidence="1">2-methylisocitrate lyase-like PEP mutase family enzyme</fullName>
    </submittedName>
</protein>
<reference evidence="1 2" key="1">
    <citation type="submission" date="2018-04" db="EMBL/GenBank/DDBJ databases">
        <title>Genomic Encyclopedia of Type Strains, Phase IV (KMG-IV): sequencing the most valuable type-strain genomes for metagenomic binning, comparative biology and taxonomic classification.</title>
        <authorList>
            <person name="Goeker M."/>
        </authorList>
    </citation>
    <scope>NUCLEOTIDE SEQUENCE [LARGE SCALE GENOMIC DNA]</scope>
    <source>
        <strain evidence="1 2">DSM 45771</strain>
    </source>
</reference>
<dbReference type="Proteomes" id="UP000245639">
    <property type="component" value="Unassembled WGS sequence"/>
</dbReference>
<keyword evidence="1" id="KW-0456">Lyase</keyword>
<organism evidence="1 2">
    <name type="scientific">Actinomycetospora cinnamomea</name>
    <dbReference type="NCBI Taxonomy" id="663609"/>
    <lineage>
        <taxon>Bacteria</taxon>
        <taxon>Bacillati</taxon>
        <taxon>Actinomycetota</taxon>
        <taxon>Actinomycetes</taxon>
        <taxon>Pseudonocardiales</taxon>
        <taxon>Pseudonocardiaceae</taxon>
        <taxon>Actinomycetospora</taxon>
    </lineage>
</organism>
<dbReference type="PANTHER" id="PTHR42905">
    <property type="entry name" value="PHOSPHOENOLPYRUVATE CARBOXYLASE"/>
    <property type="match status" value="1"/>
</dbReference>
<dbReference type="AlphaFoldDB" id="A0A2U1FI49"/>
<accession>A0A2U1FI49</accession>
<comment type="caution">
    <text evidence="1">The sequence shown here is derived from an EMBL/GenBank/DDBJ whole genome shotgun (WGS) entry which is preliminary data.</text>
</comment>
<dbReference type="OrthoDB" id="9780430at2"/>
<dbReference type="GO" id="GO:0016829">
    <property type="term" value="F:lyase activity"/>
    <property type="evidence" value="ECO:0007669"/>
    <property type="project" value="UniProtKB-KW"/>
</dbReference>
<dbReference type="InterPro" id="IPR040442">
    <property type="entry name" value="Pyrv_kinase-like_dom_sf"/>
</dbReference>
<dbReference type="RefSeq" id="WP_116707540.1">
    <property type="nucleotide sequence ID" value="NZ_QEKW01000003.1"/>
</dbReference>
<evidence type="ECO:0000313" key="2">
    <source>
        <dbReference type="Proteomes" id="UP000245639"/>
    </source>
</evidence>
<name>A0A2U1FI49_9PSEU</name>
<proteinExistence type="predicted"/>
<dbReference type="PANTHER" id="PTHR42905:SF16">
    <property type="entry name" value="CARBOXYPHOSPHONOENOLPYRUVATE PHOSPHONOMUTASE-LIKE PROTEIN (AFU_ORTHOLOGUE AFUA_5G07230)"/>
    <property type="match status" value="1"/>
</dbReference>
<dbReference type="Gene3D" id="3.20.20.60">
    <property type="entry name" value="Phosphoenolpyruvate-binding domains"/>
    <property type="match status" value="1"/>
</dbReference>
<gene>
    <name evidence="1" type="ORF">C8D89_103161</name>
</gene>
<dbReference type="SUPFAM" id="SSF51621">
    <property type="entry name" value="Phosphoenolpyruvate/pyruvate domain"/>
    <property type="match status" value="1"/>
</dbReference>
<dbReference type="EMBL" id="QEKW01000003">
    <property type="protein sequence ID" value="PVZ11831.1"/>
    <property type="molecule type" value="Genomic_DNA"/>
</dbReference>
<dbReference type="Pfam" id="PF13714">
    <property type="entry name" value="PEP_mutase"/>
    <property type="match status" value="1"/>
</dbReference>
<evidence type="ECO:0000313" key="1">
    <source>
        <dbReference type="EMBL" id="PVZ11831.1"/>
    </source>
</evidence>
<keyword evidence="2" id="KW-1185">Reference proteome</keyword>
<dbReference type="InterPro" id="IPR039556">
    <property type="entry name" value="ICL/PEPM"/>
</dbReference>
<sequence>MSTADSVIDKARELQRLHSDPELLVVVNVWDAITATTVANTPGTRALATASHGIAASRGYPDGEVIPRDEMIAEVGLIARQTELPVTADLEAGYGDPGGTIARAIDVGVVGANLEDQLRPLSESVKAVEAAVAAAESAGVPFALNARTDAWLRGGGRDPLEILDDAITRGRAYLEAGATSFFCPGRLDEDTIRALVDALGERKVNVIGVPGMPGTRRLGELGVARVSFGPWSQNVALTALAQLAEDAYAGGGLPEGTRKLN</sequence>
<dbReference type="InterPro" id="IPR015813">
    <property type="entry name" value="Pyrv/PenolPyrv_kinase-like_dom"/>
</dbReference>